<dbReference type="RefSeq" id="WP_377395361.1">
    <property type="nucleotide sequence ID" value="NZ_JBHSAN010000054.1"/>
</dbReference>
<evidence type="ECO:0000313" key="1">
    <source>
        <dbReference type="EMBL" id="MFD2802969.1"/>
    </source>
</evidence>
<sequence>MVTLAAAKRLVTFVDVDDQASGTVSVSARLELELADGRRVVLLDDRGWGTSGSWAATSAHEMRETARVVVGPDEPFDGRSHEDMAADHWASLQREARQQGVAVGELRTLPHDVVLSREVLARLSDGGTSGRP</sequence>
<organism evidence="1 2">
    <name type="scientific">Prauserella oleivorans</name>
    <dbReference type="NCBI Taxonomy" id="1478153"/>
    <lineage>
        <taxon>Bacteria</taxon>
        <taxon>Bacillati</taxon>
        <taxon>Actinomycetota</taxon>
        <taxon>Actinomycetes</taxon>
        <taxon>Pseudonocardiales</taxon>
        <taxon>Pseudonocardiaceae</taxon>
        <taxon>Prauserella</taxon>
    </lineage>
</organism>
<comment type="caution">
    <text evidence="1">The sequence shown here is derived from an EMBL/GenBank/DDBJ whole genome shotgun (WGS) entry which is preliminary data.</text>
</comment>
<accession>A0ABW5WHK9</accession>
<keyword evidence="2" id="KW-1185">Reference proteome</keyword>
<proteinExistence type="predicted"/>
<name>A0ABW5WHK9_9PSEU</name>
<dbReference type="EMBL" id="JBHUOF010000049">
    <property type="protein sequence ID" value="MFD2802969.1"/>
    <property type="molecule type" value="Genomic_DNA"/>
</dbReference>
<protein>
    <submittedName>
        <fullName evidence="1">Uncharacterized protein</fullName>
    </submittedName>
</protein>
<dbReference type="Proteomes" id="UP001597478">
    <property type="component" value="Unassembled WGS sequence"/>
</dbReference>
<evidence type="ECO:0000313" key="2">
    <source>
        <dbReference type="Proteomes" id="UP001597478"/>
    </source>
</evidence>
<reference evidence="2" key="1">
    <citation type="journal article" date="2019" name="Int. J. Syst. Evol. Microbiol.">
        <title>The Global Catalogue of Microorganisms (GCM) 10K type strain sequencing project: providing services to taxonomists for standard genome sequencing and annotation.</title>
        <authorList>
            <consortium name="The Broad Institute Genomics Platform"/>
            <consortium name="The Broad Institute Genome Sequencing Center for Infectious Disease"/>
            <person name="Wu L."/>
            <person name="Ma J."/>
        </authorList>
    </citation>
    <scope>NUCLEOTIDE SEQUENCE [LARGE SCALE GENOMIC DNA]</scope>
    <source>
        <strain evidence="2">IBRC-M 10906</strain>
    </source>
</reference>
<gene>
    <name evidence="1" type="ORF">ACFS2C_26605</name>
</gene>